<name>A0ABS4R1D7_9HYPH</name>
<dbReference type="PROSITE" id="PS50885">
    <property type="entry name" value="HAMP"/>
    <property type="match status" value="2"/>
</dbReference>
<evidence type="ECO:0000313" key="7">
    <source>
        <dbReference type="EMBL" id="MBP2236494.1"/>
    </source>
</evidence>
<keyword evidence="4" id="KW-0472">Membrane</keyword>
<protein>
    <submittedName>
        <fullName evidence="7">Methyl-accepting chemotaxis protein</fullName>
    </submittedName>
</protein>
<sequence>MKLRTNLAAKLNWRISRKVPALVLGVTILACGTVAGYASFTSFSTTKYLIGTHLEYIASTKRDILATKLNTTKLDVEALAANPALVKAFDNMVTGYKILPTDQMTALSGLKATSKDLEAGNTAKAQFYLGAYKTVDPWLKALANEHGYANIIFVNAEGELIYSTGQDRLGALQPDGPLTKAIKLSENQAVAVMTDFSPPSSSGPGIAYFAVAVANALIPDERGGTLLVAMTSSAIDAIMHDSSGFSAEGEAIVGGTDGLARSTSRFSESRVASLSVDKSLLKPGISFNSYGNRDVMAASEPLSWGGQNWSIIAVEPTASIFAPAVDMLWKILTISVLTALAALLLSVVASRSISRPIVRLVSEMKRLASGDTNGEVFGTTRADEVGDMSRAVVVFRDNAIAKRLAEEDARRTEAAADNERRLMESDRLERLRVQAGVVTEIGNSLSALANGILSHKIVKDFPADYQQLKDDFNDAVAQLKDTVITFATQANSISSIASEMSSAMDSLATRTEHQAIVLEGAVNTLGAVSTDVNRTAEAASKANTIVAEVHATAASSDEIVSQAISGMGEIEESSLQIANIVGVIDEIAFQTNLLALNAGVEASRAGDAGKGFAVVASEVRALAQRSADAAKEIKELINTSSRRVERGTQLVSSTSELLKKIANQIDLIRSVVSNIASTASNQAAHLGEFSSTIREIDLSTQQTAALAEESTAACKSLAGEATHLLHLISQFQLDDVGHATAAFKDVA</sequence>
<evidence type="ECO:0000256" key="1">
    <source>
        <dbReference type="ARBA" id="ARBA00022500"/>
    </source>
</evidence>
<comment type="caution">
    <text evidence="7">The sequence shown here is derived from an EMBL/GenBank/DDBJ whole genome shotgun (WGS) entry which is preliminary data.</text>
</comment>
<feature type="domain" description="Methyl-accepting transducer" evidence="5">
    <location>
        <begin position="489"/>
        <end position="718"/>
    </location>
</feature>
<organism evidence="7 8">
    <name type="scientific">Sinorhizobium kostiense</name>
    <dbReference type="NCBI Taxonomy" id="76747"/>
    <lineage>
        <taxon>Bacteria</taxon>
        <taxon>Pseudomonadati</taxon>
        <taxon>Pseudomonadota</taxon>
        <taxon>Alphaproteobacteria</taxon>
        <taxon>Hyphomicrobiales</taxon>
        <taxon>Rhizobiaceae</taxon>
        <taxon>Sinorhizobium/Ensifer group</taxon>
        <taxon>Sinorhizobium</taxon>
    </lineage>
</organism>
<feature type="domain" description="HAMP" evidence="6">
    <location>
        <begin position="351"/>
        <end position="404"/>
    </location>
</feature>
<dbReference type="Pfam" id="PF00015">
    <property type="entry name" value="MCPsignal"/>
    <property type="match status" value="1"/>
</dbReference>
<accession>A0ABS4R1D7</accession>
<dbReference type="Gene3D" id="6.10.340.10">
    <property type="match status" value="1"/>
</dbReference>
<evidence type="ECO:0000313" key="8">
    <source>
        <dbReference type="Proteomes" id="UP000730739"/>
    </source>
</evidence>
<dbReference type="PANTHER" id="PTHR43531">
    <property type="entry name" value="PROTEIN ICFG"/>
    <property type="match status" value="1"/>
</dbReference>
<dbReference type="SMART" id="SM00283">
    <property type="entry name" value="MA"/>
    <property type="match status" value="1"/>
</dbReference>
<evidence type="ECO:0000256" key="3">
    <source>
        <dbReference type="PROSITE-ProRule" id="PRU00284"/>
    </source>
</evidence>
<dbReference type="InterPro" id="IPR051310">
    <property type="entry name" value="MCP_chemotaxis"/>
</dbReference>
<dbReference type="Gene3D" id="1.10.287.950">
    <property type="entry name" value="Methyl-accepting chemotaxis protein"/>
    <property type="match status" value="1"/>
</dbReference>
<feature type="transmembrane region" description="Helical" evidence="4">
    <location>
        <begin position="21"/>
        <end position="40"/>
    </location>
</feature>
<dbReference type="SMART" id="SM00304">
    <property type="entry name" value="HAMP"/>
    <property type="match status" value="3"/>
</dbReference>
<feature type="domain" description="HAMP" evidence="6">
    <location>
        <begin position="432"/>
        <end position="484"/>
    </location>
</feature>
<evidence type="ECO:0000256" key="4">
    <source>
        <dbReference type="SAM" id="Phobius"/>
    </source>
</evidence>
<keyword evidence="3" id="KW-0807">Transducer</keyword>
<dbReference type="SUPFAM" id="SSF158472">
    <property type="entry name" value="HAMP domain-like"/>
    <property type="match status" value="1"/>
</dbReference>
<gene>
    <name evidence="7" type="ORF">J2Z31_003008</name>
</gene>
<dbReference type="RefSeq" id="WP_033058291.1">
    <property type="nucleotide sequence ID" value="NZ_JAGILA010000003.1"/>
</dbReference>
<keyword evidence="8" id="KW-1185">Reference proteome</keyword>
<dbReference type="CDD" id="cd06225">
    <property type="entry name" value="HAMP"/>
    <property type="match status" value="1"/>
</dbReference>
<dbReference type="PROSITE" id="PS50111">
    <property type="entry name" value="CHEMOTAXIS_TRANSDUC_2"/>
    <property type="match status" value="1"/>
</dbReference>
<keyword evidence="1" id="KW-0145">Chemotaxis</keyword>
<dbReference type="EMBL" id="JAGILA010000003">
    <property type="protein sequence ID" value="MBP2236494.1"/>
    <property type="molecule type" value="Genomic_DNA"/>
</dbReference>
<dbReference type="PROSITE" id="PS51257">
    <property type="entry name" value="PROKAR_LIPOPROTEIN"/>
    <property type="match status" value="1"/>
</dbReference>
<reference evidence="7 8" key="1">
    <citation type="submission" date="2021-03" db="EMBL/GenBank/DDBJ databases">
        <title>Genomic Encyclopedia of Type Strains, Phase IV (KMG-IV): sequencing the most valuable type-strain genomes for metagenomic binning, comparative biology and taxonomic classification.</title>
        <authorList>
            <person name="Goeker M."/>
        </authorList>
    </citation>
    <scope>NUCLEOTIDE SEQUENCE [LARGE SCALE GENOMIC DNA]</scope>
    <source>
        <strain evidence="7 8">DSM 13372</strain>
    </source>
</reference>
<dbReference type="Pfam" id="PF00672">
    <property type="entry name" value="HAMP"/>
    <property type="match status" value="1"/>
</dbReference>
<dbReference type="CDD" id="cd11386">
    <property type="entry name" value="MCP_signal"/>
    <property type="match status" value="1"/>
</dbReference>
<dbReference type="PANTHER" id="PTHR43531:SF11">
    <property type="entry name" value="METHYL-ACCEPTING CHEMOTAXIS PROTEIN 3"/>
    <property type="match status" value="1"/>
</dbReference>
<evidence type="ECO:0000259" key="5">
    <source>
        <dbReference type="PROSITE" id="PS50111"/>
    </source>
</evidence>
<evidence type="ECO:0000259" key="6">
    <source>
        <dbReference type="PROSITE" id="PS50885"/>
    </source>
</evidence>
<proteinExistence type="inferred from homology"/>
<evidence type="ECO:0000256" key="2">
    <source>
        <dbReference type="ARBA" id="ARBA00029447"/>
    </source>
</evidence>
<comment type="similarity">
    <text evidence="2">Belongs to the methyl-accepting chemotaxis (MCP) protein family.</text>
</comment>
<dbReference type="SUPFAM" id="SSF58104">
    <property type="entry name" value="Methyl-accepting chemotaxis protein (MCP) signaling domain"/>
    <property type="match status" value="1"/>
</dbReference>
<dbReference type="InterPro" id="IPR004089">
    <property type="entry name" value="MCPsignal_dom"/>
</dbReference>
<dbReference type="Proteomes" id="UP000730739">
    <property type="component" value="Unassembled WGS sequence"/>
</dbReference>
<keyword evidence="4" id="KW-0812">Transmembrane</keyword>
<keyword evidence="4" id="KW-1133">Transmembrane helix</keyword>
<dbReference type="InterPro" id="IPR003660">
    <property type="entry name" value="HAMP_dom"/>
</dbReference>